<protein>
    <submittedName>
        <fullName evidence="1">L-rhamnose mutarotase</fullName>
    </submittedName>
</protein>
<sequence length="102" mass="11486">MRVAIHTRLKPEGIAGYEQAHDHIPPAIPELLRAGGCTEWTIWRNGVDLFHLVECEDWEALRAFMADQEADQAWQERVGVFRDFSLAGGDAPMPLIFTLPEG</sequence>
<dbReference type="RefSeq" id="WP_344654782.1">
    <property type="nucleotide sequence ID" value="NZ_BAAAQM010000001.1"/>
</dbReference>
<dbReference type="Gene3D" id="3.30.70.100">
    <property type="match status" value="1"/>
</dbReference>
<dbReference type="EMBL" id="BAAAQM010000001">
    <property type="protein sequence ID" value="GAA1949102.1"/>
    <property type="molecule type" value="Genomic_DNA"/>
</dbReference>
<accession>A0ABP5BQP9</accession>
<organism evidence="1 2">
    <name type="scientific">Catenulispora subtropica</name>
    <dbReference type="NCBI Taxonomy" id="450798"/>
    <lineage>
        <taxon>Bacteria</taxon>
        <taxon>Bacillati</taxon>
        <taxon>Actinomycetota</taxon>
        <taxon>Actinomycetes</taxon>
        <taxon>Catenulisporales</taxon>
        <taxon>Catenulisporaceae</taxon>
        <taxon>Catenulispora</taxon>
    </lineage>
</organism>
<dbReference type="InterPro" id="IPR008000">
    <property type="entry name" value="Rham/fucose_mutarotase"/>
</dbReference>
<keyword evidence="2" id="KW-1185">Reference proteome</keyword>
<dbReference type="InterPro" id="IPR011008">
    <property type="entry name" value="Dimeric_a/b-barrel"/>
</dbReference>
<dbReference type="Pfam" id="PF05336">
    <property type="entry name" value="rhaM"/>
    <property type="match status" value="1"/>
</dbReference>
<name>A0ABP5BQP9_9ACTN</name>
<evidence type="ECO:0000313" key="2">
    <source>
        <dbReference type="Proteomes" id="UP001499854"/>
    </source>
</evidence>
<evidence type="ECO:0000313" key="1">
    <source>
        <dbReference type="EMBL" id="GAA1949102.1"/>
    </source>
</evidence>
<proteinExistence type="predicted"/>
<dbReference type="Proteomes" id="UP001499854">
    <property type="component" value="Unassembled WGS sequence"/>
</dbReference>
<gene>
    <name evidence="1" type="ORF">GCM10009838_00200</name>
</gene>
<reference evidence="2" key="1">
    <citation type="journal article" date="2019" name="Int. J. Syst. Evol. Microbiol.">
        <title>The Global Catalogue of Microorganisms (GCM) 10K type strain sequencing project: providing services to taxonomists for standard genome sequencing and annotation.</title>
        <authorList>
            <consortium name="The Broad Institute Genomics Platform"/>
            <consortium name="The Broad Institute Genome Sequencing Center for Infectious Disease"/>
            <person name="Wu L."/>
            <person name="Ma J."/>
        </authorList>
    </citation>
    <scope>NUCLEOTIDE SEQUENCE [LARGE SCALE GENOMIC DNA]</scope>
    <source>
        <strain evidence="2">JCM 16013</strain>
    </source>
</reference>
<comment type="caution">
    <text evidence="1">The sequence shown here is derived from an EMBL/GenBank/DDBJ whole genome shotgun (WGS) entry which is preliminary data.</text>
</comment>
<dbReference type="SUPFAM" id="SSF54909">
    <property type="entry name" value="Dimeric alpha+beta barrel"/>
    <property type="match status" value="1"/>
</dbReference>